<gene>
    <name evidence="2" type="primary">Aste57867_8211</name>
    <name evidence="1" type="ORF">As57867_008180</name>
    <name evidence="2" type="ORF">ASTE57867_8211</name>
</gene>
<evidence type="ECO:0000313" key="2">
    <source>
        <dbReference type="EMBL" id="VFT85098.1"/>
    </source>
</evidence>
<dbReference type="OrthoDB" id="66938at2759"/>
<reference evidence="1" key="2">
    <citation type="submission" date="2019-06" db="EMBL/GenBank/DDBJ databases">
        <title>Genomics analysis of Aphanomyces spp. identifies a new class of oomycete effector associated with host adaptation.</title>
        <authorList>
            <person name="Gaulin E."/>
        </authorList>
    </citation>
    <scope>NUCLEOTIDE SEQUENCE</scope>
    <source>
        <strain evidence="1">CBS 578.67</strain>
    </source>
</reference>
<keyword evidence="3" id="KW-1185">Reference proteome</keyword>
<name>A0A485KJM1_9STRA</name>
<protein>
    <submittedName>
        <fullName evidence="2">Aste57867_8211 protein</fullName>
    </submittedName>
</protein>
<sequence>MDMVILQRSRNLAIFRQYSSRVLPLVSMEDPHWPAVELPPCAAPGILGYASDLVCMVPGYERFKSTVARCIVGRLKVFDTDAAATPLPYVTMDDVVSPDKALDVCLLCHAASH</sequence>
<dbReference type="EMBL" id="CAADRA010005115">
    <property type="protein sequence ID" value="VFT85098.1"/>
    <property type="molecule type" value="Genomic_DNA"/>
</dbReference>
<organism evidence="2 3">
    <name type="scientific">Aphanomyces stellatus</name>
    <dbReference type="NCBI Taxonomy" id="120398"/>
    <lineage>
        <taxon>Eukaryota</taxon>
        <taxon>Sar</taxon>
        <taxon>Stramenopiles</taxon>
        <taxon>Oomycota</taxon>
        <taxon>Saprolegniomycetes</taxon>
        <taxon>Saprolegniales</taxon>
        <taxon>Verrucalvaceae</taxon>
        <taxon>Aphanomyces</taxon>
    </lineage>
</organism>
<reference evidence="2 3" key="1">
    <citation type="submission" date="2019-03" db="EMBL/GenBank/DDBJ databases">
        <authorList>
            <person name="Gaulin E."/>
            <person name="Dumas B."/>
        </authorList>
    </citation>
    <scope>NUCLEOTIDE SEQUENCE [LARGE SCALE GENOMIC DNA]</scope>
    <source>
        <strain evidence="2">CBS 568.67</strain>
    </source>
</reference>
<proteinExistence type="predicted"/>
<evidence type="ECO:0000313" key="1">
    <source>
        <dbReference type="EMBL" id="KAF0701282.1"/>
    </source>
</evidence>
<evidence type="ECO:0000313" key="3">
    <source>
        <dbReference type="Proteomes" id="UP000332933"/>
    </source>
</evidence>
<dbReference type="Proteomes" id="UP000332933">
    <property type="component" value="Unassembled WGS sequence"/>
</dbReference>
<accession>A0A485KJM1</accession>
<dbReference type="EMBL" id="VJMH01005094">
    <property type="protein sequence ID" value="KAF0701282.1"/>
    <property type="molecule type" value="Genomic_DNA"/>
</dbReference>
<dbReference type="AlphaFoldDB" id="A0A485KJM1"/>